<dbReference type="EMBL" id="CM055742">
    <property type="protein sequence ID" value="KAJ8000727.1"/>
    <property type="molecule type" value="Genomic_DNA"/>
</dbReference>
<keyword evidence="2" id="KW-1185">Reference proteome</keyword>
<accession>A0ACC2GAX4</accession>
<name>A0ACC2GAX4_DALPE</name>
<gene>
    <name evidence="1" type="ORF">DPEC_G00183350</name>
</gene>
<dbReference type="Proteomes" id="UP001157502">
    <property type="component" value="Chromosome 15"/>
</dbReference>
<comment type="caution">
    <text evidence="1">The sequence shown here is derived from an EMBL/GenBank/DDBJ whole genome shotgun (WGS) entry which is preliminary data.</text>
</comment>
<proteinExistence type="predicted"/>
<protein>
    <submittedName>
        <fullName evidence="1">Uncharacterized protein</fullName>
    </submittedName>
</protein>
<evidence type="ECO:0000313" key="2">
    <source>
        <dbReference type="Proteomes" id="UP001157502"/>
    </source>
</evidence>
<sequence>MEGMPATEKPELEDNQDGIRRRLRDRDLLKKRKAEAQEKATTQWVYGAESKKRVRGEKSSSGRRGRPRKTNQTMELSGSQEDLGDGGAILEEVPKPVESNPVCSLPSPPSLSVADNTQLVCVPLVQASLPILSPAPVPVVTSASGPVSSPASGPVYSSASGPVSSPASGAVSSPASGPVSSTALGPVSAAAPETLYTDSDQASGPNDQVLIEDLGPDEEEDVLSSRDDWETEQGSNEQQAENLPEQNRVYSTFSMFSSGTPSQDSLTGNFF</sequence>
<evidence type="ECO:0000313" key="1">
    <source>
        <dbReference type="EMBL" id="KAJ8000727.1"/>
    </source>
</evidence>
<organism evidence="1 2">
    <name type="scientific">Dallia pectoralis</name>
    <name type="common">Alaska blackfish</name>
    <dbReference type="NCBI Taxonomy" id="75939"/>
    <lineage>
        <taxon>Eukaryota</taxon>
        <taxon>Metazoa</taxon>
        <taxon>Chordata</taxon>
        <taxon>Craniata</taxon>
        <taxon>Vertebrata</taxon>
        <taxon>Euteleostomi</taxon>
        <taxon>Actinopterygii</taxon>
        <taxon>Neopterygii</taxon>
        <taxon>Teleostei</taxon>
        <taxon>Protacanthopterygii</taxon>
        <taxon>Esociformes</taxon>
        <taxon>Umbridae</taxon>
        <taxon>Dallia</taxon>
    </lineage>
</organism>
<reference evidence="1" key="1">
    <citation type="submission" date="2021-05" db="EMBL/GenBank/DDBJ databases">
        <authorList>
            <person name="Pan Q."/>
            <person name="Jouanno E."/>
            <person name="Zahm M."/>
            <person name="Klopp C."/>
            <person name="Cabau C."/>
            <person name="Louis A."/>
            <person name="Berthelot C."/>
            <person name="Parey E."/>
            <person name="Roest Crollius H."/>
            <person name="Montfort J."/>
            <person name="Robinson-Rechavi M."/>
            <person name="Bouchez O."/>
            <person name="Lampietro C."/>
            <person name="Lopez Roques C."/>
            <person name="Donnadieu C."/>
            <person name="Postlethwait J."/>
            <person name="Bobe J."/>
            <person name="Dillon D."/>
            <person name="Chandos A."/>
            <person name="von Hippel F."/>
            <person name="Guiguen Y."/>
        </authorList>
    </citation>
    <scope>NUCLEOTIDE SEQUENCE</scope>
    <source>
        <strain evidence="1">YG-Jan2019</strain>
    </source>
</reference>